<protein>
    <submittedName>
        <fullName evidence="1">Uncharacterized protein</fullName>
    </submittedName>
</protein>
<name>A0A0F9GHI1_9ZZZZ</name>
<feature type="non-terminal residue" evidence="1">
    <location>
        <position position="68"/>
    </location>
</feature>
<reference evidence="1" key="1">
    <citation type="journal article" date="2015" name="Nature">
        <title>Complex archaea that bridge the gap between prokaryotes and eukaryotes.</title>
        <authorList>
            <person name="Spang A."/>
            <person name="Saw J.H."/>
            <person name="Jorgensen S.L."/>
            <person name="Zaremba-Niedzwiedzka K."/>
            <person name="Martijn J."/>
            <person name="Lind A.E."/>
            <person name="van Eijk R."/>
            <person name="Schleper C."/>
            <person name="Guy L."/>
            <person name="Ettema T.J."/>
        </authorList>
    </citation>
    <scope>NUCLEOTIDE SEQUENCE</scope>
</reference>
<sequence length="68" mass="7812">MNQAVIKLPAFSEPESLDGAKVSLLNLGRSLHEHAYMVGRLLRWIKNEVEPGNFETWIKSNVWFGERT</sequence>
<organism evidence="1">
    <name type="scientific">marine sediment metagenome</name>
    <dbReference type="NCBI Taxonomy" id="412755"/>
    <lineage>
        <taxon>unclassified sequences</taxon>
        <taxon>metagenomes</taxon>
        <taxon>ecological metagenomes</taxon>
    </lineage>
</organism>
<dbReference type="EMBL" id="LAZR01017960">
    <property type="protein sequence ID" value="KKL98274.1"/>
    <property type="molecule type" value="Genomic_DNA"/>
</dbReference>
<gene>
    <name evidence="1" type="ORF">LCGC14_1825990</name>
</gene>
<proteinExistence type="predicted"/>
<comment type="caution">
    <text evidence="1">The sequence shown here is derived from an EMBL/GenBank/DDBJ whole genome shotgun (WGS) entry which is preliminary data.</text>
</comment>
<dbReference type="AlphaFoldDB" id="A0A0F9GHI1"/>
<evidence type="ECO:0000313" key="1">
    <source>
        <dbReference type="EMBL" id="KKL98274.1"/>
    </source>
</evidence>
<accession>A0A0F9GHI1</accession>